<name>A0A2G9ZMQ7_9BACT</name>
<reference evidence="1 2" key="1">
    <citation type="submission" date="2017-09" db="EMBL/GenBank/DDBJ databases">
        <title>Depth-based differentiation of microbial function through sediment-hosted aquifers and enrichment of novel symbionts in the deep terrestrial subsurface.</title>
        <authorList>
            <person name="Probst A.J."/>
            <person name="Ladd B."/>
            <person name="Jarett J.K."/>
            <person name="Geller-Mcgrath D.E."/>
            <person name="Sieber C.M."/>
            <person name="Emerson J.B."/>
            <person name="Anantharaman K."/>
            <person name="Thomas B.C."/>
            <person name="Malmstrom R."/>
            <person name="Stieglmeier M."/>
            <person name="Klingl A."/>
            <person name="Woyke T."/>
            <person name="Ryan C.M."/>
            <person name="Banfield J.F."/>
        </authorList>
    </citation>
    <scope>NUCLEOTIDE SEQUENCE [LARGE SCALE GENOMIC DNA]</scope>
    <source>
        <strain evidence="1">CG23_combo_of_CG06-09_8_20_14_all_49_15</strain>
    </source>
</reference>
<accession>A0A2G9ZMQ7</accession>
<comment type="caution">
    <text evidence="1">The sequence shown here is derived from an EMBL/GenBank/DDBJ whole genome shotgun (WGS) entry which is preliminary data.</text>
</comment>
<evidence type="ECO:0000313" key="1">
    <source>
        <dbReference type="EMBL" id="PIP33850.1"/>
    </source>
</evidence>
<proteinExistence type="predicted"/>
<sequence>MHKEEFTNTESIQSQPESPVYQEKNLSLEKYKQKLLRYFEQKKILYKRNDLYVMDMDKFLDPGFIKKIKHIHLGMDNGRRMRANPWKAIQLLADLNVISENDFRKAQSDGIEKKTKPLFNIPASLDDAYEIKNIRNKEYYLNPWDVYADARVWQKNLEAKNGEAINPREWYFATTIFKDLQGQRDENGDLIIVNPDNGERQKISFERLIKRFGKKALGDEGRNIFLKKNCDNLIKRGLIKYSDFFSHSSTTRKGFMTPVRPEKTVSEKRSDIMLDSSRYYIGRKNFLIDGQKVPTENLKIVMLDKSKAGIIFNHQGIEKIVYTFNLLSEEEKDEKIFSNITEPLQQEEATTRAYVNKNKINERILPWSLTKEIPKREDESEEKYLAKIKKVADYNYVKKITAELGEVTGIAIHELSWREQLWMATTAFDLGIKNNFDQLIIFAKRYGKNGLKTFLSTEFDLNMGEKILSIGENLSSQPVLADKLFAEYARLVDSAAEEAKKISQVYNELFFDKTVDQDKVRNMILKKANSLLEKSAADLSVCPAERKEEYISGLLADLKRQEMINKMEIAHFAEMMKSLNSIYRKIEFEIQGYNYFIDPDDADEQAEIFAQQMFGASENWGKNKDRIAANRSRNTRYDSPRLKGLIDRIKNEYRISSSEKLNSDQVLQKIERDLVMAQAKYEKWKDVMFKNEKDPEFIAYRKDVEELNRLEDMKWRLQNGQAHAQGRSDFYQAQVARVKKLEELLGLQIELEKKLDQFASGEETPASNQPIFQKYQELVDQTKMTKDRIRSLFKNDKQINNEELDKVAENILQKANDLLSSYTRKITAGQEINEQ</sequence>
<organism evidence="1 2">
    <name type="scientific">Candidatus Falkowbacteria bacterium CG23_combo_of_CG06-09_8_20_14_all_49_15</name>
    <dbReference type="NCBI Taxonomy" id="1974572"/>
    <lineage>
        <taxon>Bacteria</taxon>
        <taxon>Candidatus Falkowiibacteriota</taxon>
    </lineage>
</organism>
<feature type="non-terminal residue" evidence="1">
    <location>
        <position position="835"/>
    </location>
</feature>
<gene>
    <name evidence="1" type="ORF">COX22_02250</name>
</gene>
<protein>
    <submittedName>
        <fullName evidence="1">Uncharacterized protein</fullName>
    </submittedName>
</protein>
<evidence type="ECO:0000313" key="2">
    <source>
        <dbReference type="Proteomes" id="UP000230729"/>
    </source>
</evidence>
<dbReference type="EMBL" id="PCSD01000046">
    <property type="protein sequence ID" value="PIP33850.1"/>
    <property type="molecule type" value="Genomic_DNA"/>
</dbReference>
<dbReference type="AlphaFoldDB" id="A0A2G9ZMQ7"/>
<dbReference type="Proteomes" id="UP000230729">
    <property type="component" value="Unassembled WGS sequence"/>
</dbReference>